<dbReference type="InterPro" id="IPR036291">
    <property type="entry name" value="NAD(P)-bd_dom_sf"/>
</dbReference>
<dbReference type="PRINTS" id="PR00081">
    <property type="entry name" value="GDHRDH"/>
</dbReference>
<evidence type="ECO:0000256" key="2">
    <source>
        <dbReference type="ARBA" id="ARBA00023002"/>
    </source>
</evidence>
<proteinExistence type="inferred from homology"/>
<dbReference type="AlphaFoldDB" id="A0A2U1THG6"/>
<dbReference type="PANTHER" id="PTHR24321">
    <property type="entry name" value="DEHYDROGENASES, SHORT CHAIN"/>
    <property type="match status" value="1"/>
</dbReference>
<dbReference type="GO" id="GO:0016491">
    <property type="term" value="F:oxidoreductase activity"/>
    <property type="evidence" value="ECO:0007669"/>
    <property type="project" value="UniProtKB-KW"/>
</dbReference>
<dbReference type="FunFam" id="3.40.50.720:FF:000084">
    <property type="entry name" value="Short-chain dehydrogenase reductase"/>
    <property type="match status" value="1"/>
</dbReference>
<comment type="caution">
    <text evidence="3">The sequence shown here is derived from an EMBL/GenBank/DDBJ whole genome shotgun (WGS) entry which is preliminary data.</text>
</comment>
<dbReference type="InterPro" id="IPR002347">
    <property type="entry name" value="SDR_fam"/>
</dbReference>
<dbReference type="Proteomes" id="UP000244962">
    <property type="component" value="Unassembled WGS sequence"/>
</dbReference>
<dbReference type="Gene3D" id="3.40.50.720">
    <property type="entry name" value="NAD(P)-binding Rossmann-like Domain"/>
    <property type="match status" value="1"/>
</dbReference>
<dbReference type="PANTHER" id="PTHR24321:SF8">
    <property type="entry name" value="ESTRADIOL 17-BETA-DEHYDROGENASE 8-RELATED"/>
    <property type="match status" value="1"/>
</dbReference>
<evidence type="ECO:0000256" key="1">
    <source>
        <dbReference type="ARBA" id="ARBA00006484"/>
    </source>
</evidence>
<dbReference type="PROSITE" id="PS00061">
    <property type="entry name" value="ADH_SHORT"/>
    <property type="match status" value="1"/>
</dbReference>
<keyword evidence="4" id="KW-1185">Reference proteome</keyword>
<dbReference type="SUPFAM" id="SSF51735">
    <property type="entry name" value="NAD(P)-binding Rossmann-fold domains"/>
    <property type="match status" value="1"/>
</dbReference>
<dbReference type="InterPro" id="IPR020904">
    <property type="entry name" value="Sc_DH/Rdtase_CS"/>
</dbReference>
<keyword evidence="2" id="KW-0560">Oxidoreductase</keyword>
<name>A0A2U1THG6_9MICO</name>
<protein>
    <submittedName>
        <fullName evidence="3">Short-chain dehydrogenase</fullName>
    </submittedName>
</protein>
<dbReference type="PRINTS" id="PR00080">
    <property type="entry name" value="SDRFAMILY"/>
</dbReference>
<dbReference type="Pfam" id="PF13561">
    <property type="entry name" value="adh_short_C2"/>
    <property type="match status" value="1"/>
</dbReference>
<comment type="similarity">
    <text evidence="1">Belongs to the short-chain dehydrogenases/reductases (SDR) family.</text>
</comment>
<evidence type="ECO:0000313" key="3">
    <source>
        <dbReference type="EMBL" id="PWC08334.1"/>
    </source>
</evidence>
<accession>A0A2U1THG6</accession>
<organism evidence="3 4">
    <name type="scientific">Mycetocola zhujimingii</name>
    <dbReference type="NCBI Taxonomy" id="2079792"/>
    <lineage>
        <taxon>Bacteria</taxon>
        <taxon>Bacillati</taxon>
        <taxon>Actinomycetota</taxon>
        <taxon>Actinomycetes</taxon>
        <taxon>Micrococcales</taxon>
        <taxon>Microbacteriaceae</taxon>
        <taxon>Mycetocola</taxon>
    </lineage>
</organism>
<evidence type="ECO:0000313" key="4">
    <source>
        <dbReference type="Proteomes" id="UP000244962"/>
    </source>
</evidence>
<reference evidence="4" key="1">
    <citation type="submission" date="2018-04" db="EMBL/GenBank/DDBJ databases">
        <authorList>
            <person name="Liu S."/>
            <person name="Wang Z."/>
            <person name="Li J."/>
        </authorList>
    </citation>
    <scope>NUCLEOTIDE SEQUENCE [LARGE SCALE GENOMIC DNA]</scope>
    <source>
        <strain evidence="4">622</strain>
    </source>
</reference>
<gene>
    <name evidence="3" type="ORF">DF223_03060</name>
</gene>
<sequence>MGRLDNKVAVITGGASGMGLAAVRLFAAEGAYVVAADMATDRLEKAVAELDTPNVRAVTLDVSSEESWQALVSETVSAFGRVDILVNNAGLHLGPEGGILQTTLADWNKVLSVDLTGTWLGMRTVIPEMQKVGKGSIINTSSVAAMLGGLADGGSAAYSAAKGGVRSLTKHAAQAFASDSIRVNSVHPGVTMTGGSGGNFDEEATARWMETLAKEVPLPPHYGEAIDQAYAYLYLASDEARYITGTELVVDGGWTSH</sequence>
<dbReference type="EMBL" id="QEFB01000001">
    <property type="protein sequence ID" value="PWC08334.1"/>
    <property type="molecule type" value="Genomic_DNA"/>
</dbReference>